<proteinExistence type="predicted"/>
<keyword evidence="2" id="KW-1185">Reference proteome</keyword>
<name>A0A316GWS8_9SPHI</name>
<evidence type="ECO:0000313" key="1">
    <source>
        <dbReference type="EMBL" id="PWK67660.1"/>
    </source>
</evidence>
<dbReference type="AlphaFoldDB" id="A0A316GWS8"/>
<gene>
    <name evidence="1" type="ORF">LX99_04880</name>
</gene>
<comment type="caution">
    <text evidence="1">The sequence shown here is derived from an EMBL/GenBank/DDBJ whole genome shotgun (WGS) entry which is preliminary data.</text>
</comment>
<evidence type="ECO:0000313" key="2">
    <source>
        <dbReference type="Proteomes" id="UP000245678"/>
    </source>
</evidence>
<dbReference type="Proteomes" id="UP000245678">
    <property type="component" value="Unassembled WGS sequence"/>
</dbReference>
<protein>
    <submittedName>
        <fullName evidence="1">Uncharacterized protein</fullName>
    </submittedName>
</protein>
<sequence>MSGCIAASFLFSSCDKEGPTVSTVNITVTNGLTGTASAGATVYLYDDPDKVNNGAAPAYTLTADASGKINASVDYIGGYYVTAVNGTQKSFYNGLLPVGIFKTQAEIDASPVQNPVATIGSVKFKDVNGDGKIDAADKTVAPVLYLEMGQTIPYSISVY</sequence>
<accession>A0A316GWS8</accession>
<dbReference type="EMBL" id="QGHA01000018">
    <property type="protein sequence ID" value="PWK67660.1"/>
    <property type="molecule type" value="Genomic_DNA"/>
</dbReference>
<reference evidence="1 2" key="1">
    <citation type="submission" date="2018-05" db="EMBL/GenBank/DDBJ databases">
        <title>Genomic Encyclopedia of Archaeal and Bacterial Type Strains, Phase II (KMG-II): from individual species to whole genera.</title>
        <authorList>
            <person name="Goeker M."/>
        </authorList>
    </citation>
    <scope>NUCLEOTIDE SEQUENCE [LARGE SCALE GENOMIC DNA]</scope>
    <source>
        <strain evidence="1 2">DSM 19975</strain>
    </source>
</reference>
<organism evidence="1 2">
    <name type="scientific">Mucilaginibacter oryzae</name>
    <dbReference type="NCBI Taxonomy" id="468058"/>
    <lineage>
        <taxon>Bacteria</taxon>
        <taxon>Pseudomonadati</taxon>
        <taxon>Bacteroidota</taxon>
        <taxon>Sphingobacteriia</taxon>
        <taxon>Sphingobacteriales</taxon>
        <taxon>Sphingobacteriaceae</taxon>
        <taxon>Mucilaginibacter</taxon>
    </lineage>
</organism>